<keyword evidence="1" id="KW-0479">Metal-binding</keyword>
<organism evidence="7 8">
    <name type="scientific">Lithospermum erythrorhizon</name>
    <name type="common">Purple gromwell</name>
    <name type="synonym">Lithospermum officinale var. erythrorhizon</name>
    <dbReference type="NCBI Taxonomy" id="34254"/>
    <lineage>
        <taxon>Eukaryota</taxon>
        <taxon>Viridiplantae</taxon>
        <taxon>Streptophyta</taxon>
        <taxon>Embryophyta</taxon>
        <taxon>Tracheophyta</taxon>
        <taxon>Spermatophyta</taxon>
        <taxon>Magnoliopsida</taxon>
        <taxon>eudicotyledons</taxon>
        <taxon>Gunneridae</taxon>
        <taxon>Pentapetalae</taxon>
        <taxon>asterids</taxon>
        <taxon>lamiids</taxon>
        <taxon>Boraginales</taxon>
        <taxon>Boraginaceae</taxon>
        <taxon>Boraginoideae</taxon>
        <taxon>Lithospermeae</taxon>
        <taxon>Lithospermum</taxon>
    </lineage>
</organism>
<evidence type="ECO:0000256" key="3">
    <source>
        <dbReference type="ARBA" id="ARBA00022833"/>
    </source>
</evidence>
<feature type="compositionally biased region" description="Polar residues" evidence="5">
    <location>
        <begin position="229"/>
        <end position="251"/>
    </location>
</feature>
<dbReference type="Pfam" id="PF13519">
    <property type="entry name" value="VWA_2"/>
    <property type="match status" value="1"/>
</dbReference>
<keyword evidence="2 4" id="KW-0863">Zinc-finger</keyword>
<protein>
    <submittedName>
        <fullName evidence="7">Ion channel</fullName>
    </submittedName>
</protein>
<dbReference type="InterPro" id="IPR036465">
    <property type="entry name" value="vWFA_dom_sf"/>
</dbReference>
<keyword evidence="3" id="KW-0862">Zinc</keyword>
<evidence type="ECO:0000256" key="4">
    <source>
        <dbReference type="PROSITE-ProRule" id="PRU00175"/>
    </source>
</evidence>
<dbReference type="PANTHER" id="PTHR10579">
    <property type="entry name" value="CALCIUM-ACTIVATED CHLORIDE CHANNEL REGULATOR"/>
    <property type="match status" value="1"/>
</dbReference>
<evidence type="ECO:0000313" key="7">
    <source>
        <dbReference type="EMBL" id="GAA0151544.1"/>
    </source>
</evidence>
<evidence type="ECO:0000256" key="5">
    <source>
        <dbReference type="SAM" id="MobiDB-lite"/>
    </source>
</evidence>
<dbReference type="Pfam" id="PF00097">
    <property type="entry name" value="zf-C3HC4"/>
    <property type="match status" value="1"/>
</dbReference>
<accession>A0AAV3PIM7</accession>
<dbReference type="InterPro" id="IPR018957">
    <property type="entry name" value="Znf_C3HC4_RING-type"/>
</dbReference>
<evidence type="ECO:0000313" key="8">
    <source>
        <dbReference type="Proteomes" id="UP001454036"/>
    </source>
</evidence>
<dbReference type="GO" id="GO:0008270">
    <property type="term" value="F:zinc ion binding"/>
    <property type="evidence" value="ECO:0007669"/>
    <property type="project" value="UniProtKB-KW"/>
</dbReference>
<dbReference type="EMBL" id="BAABME010001806">
    <property type="protein sequence ID" value="GAA0151544.1"/>
    <property type="molecule type" value="Genomic_DNA"/>
</dbReference>
<dbReference type="Proteomes" id="UP001454036">
    <property type="component" value="Unassembled WGS sequence"/>
</dbReference>
<dbReference type="InterPro" id="IPR002035">
    <property type="entry name" value="VWF_A"/>
</dbReference>
<sequence>MMEGKGKVSRKLKKAAKRILLQTCGSFSWRQQNHFLDSTSNNVTANVANDSADYSSPTAKQRKNSWSWKFRNSEEIENVTEEDPISDALTDKQTLCAICLETLNYSSGNSPGQAVFTAQCSHSFHFSCISSNVSHGSVSCPICRAHWSQLPRNLLARRAIHRVCNQGDPVLQILDNSIATFRVNRRSILRYARYDDDDPIEANDTLHNPRLHLALHLIPLNHLGLLSSSHASPRPTSHHICQTSPESQLSRGSPVLHTPIPANNSPACSSFEPAYLCITLAPQPAMDLVLVASPNGPHLRLLRQSMALVVQSLRPIDRLAIVTYSSSAARVFPLRCMTSYGKRTALQVIDRLFYMGQADPLEGLKKGVKILRDRAHRNPQSCILHLSDNPTRSYQQFVMESAVTVHRFHVGFGFSTPNGFVMHEFEEFLARILGGAIKDVKLRIENETRVVCLAELRNSEERRIRVALNEYGRICVAYSYFDPAVDESRAGDVEIAVGDKEGDDSSGDVESVMSIGRSSGVDSWDYHDPFMARRWAKHLHGCRP</sequence>
<feature type="domain" description="RING-type" evidence="6">
    <location>
        <begin position="96"/>
        <end position="144"/>
    </location>
</feature>
<dbReference type="InterPro" id="IPR013083">
    <property type="entry name" value="Znf_RING/FYVE/PHD"/>
</dbReference>
<gene>
    <name evidence="7" type="ORF">LIER_10243</name>
</gene>
<reference evidence="7 8" key="1">
    <citation type="submission" date="2024-01" db="EMBL/GenBank/DDBJ databases">
        <title>The complete chloroplast genome sequence of Lithospermum erythrorhizon: insights into the phylogenetic relationship among Boraginaceae species and the maternal lineages of purple gromwells.</title>
        <authorList>
            <person name="Okada T."/>
            <person name="Watanabe K."/>
        </authorList>
    </citation>
    <scope>NUCLEOTIDE SEQUENCE [LARGE SCALE GENOMIC DNA]</scope>
</reference>
<dbReference type="AlphaFoldDB" id="A0AAV3PIM7"/>
<dbReference type="SMART" id="SM00184">
    <property type="entry name" value="RING"/>
    <property type="match status" value="1"/>
</dbReference>
<dbReference type="PANTHER" id="PTHR10579:SF47">
    <property type="entry name" value="OS09G0298500 PROTEIN"/>
    <property type="match status" value="1"/>
</dbReference>
<dbReference type="Gene3D" id="3.30.40.10">
    <property type="entry name" value="Zinc/RING finger domain, C3HC4 (zinc finger)"/>
    <property type="match status" value="1"/>
</dbReference>
<evidence type="ECO:0000259" key="6">
    <source>
        <dbReference type="PROSITE" id="PS50089"/>
    </source>
</evidence>
<feature type="region of interest" description="Disordered" evidence="5">
    <location>
        <begin position="229"/>
        <end position="255"/>
    </location>
</feature>
<dbReference type="Gene3D" id="3.40.50.410">
    <property type="entry name" value="von Willebrand factor, type A domain"/>
    <property type="match status" value="1"/>
</dbReference>
<dbReference type="PROSITE" id="PS50089">
    <property type="entry name" value="ZF_RING_2"/>
    <property type="match status" value="1"/>
</dbReference>
<dbReference type="InterPro" id="IPR051266">
    <property type="entry name" value="CLCR"/>
</dbReference>
<evidence type="ECO:0000256" key="1">
    <source>
        <dbReference type="ARBA" id="ARBA00022723"/>
    </source>
</evidence>
<name>A0AAV3PIM7_LITER</name>
<evidence type="ECO:0000256" key="2">
    <source>
        <dbReference type="ARBA" id="ARBA00022771"/>
    </source>
</evidence>
<dbReference type="SUPFAM" id="SSF57850">
    <property type="entry name" value="RING/U-box"/>
    <property type="match status" value="1"/>
</dbReference>
<dbReference type="InterPro" id="IPR001841">
    <property type="entry name" value="Znf_RING"/>
</dbReference>
<proteinExistence type="predicted"/>
<comment type="caution">
    <text evidence="7">The sequence shown here is derived from an EMBL/GenBank/DDBJ whole genome shotgun (WGS) entry which is preliminary data.</text>
</comment>
<dbReference type="SUPFAM" id="SSF53300">
    <property type="entry name" value="vWA-like"/>
    <property type="match status" value="1"/>
</dbReference>
<keyword evidence="8" id="KW-1185">Reference proteome</keyword>